<keyword evidence="1" id="KW-0175">Coiled coil</keyword>
<dbReference type="Proteomes" id="UP000017559">
    <property type="component" value="Unassembled WGS sequence"/>
</dbReference>
<dbReference type="HOGENOM" id="CLU_2400174_0_0_1"/>
<protein>
    <submittedName>
        <fullName evidence="2">Uncharacterized protein</fullName>
    </submittedName>
</protein>
<dbReference type="KEGG" id="mrr:Moror_4722"/>
<sequence>MAQHLNEGAIPFILLDRYCTELGCDVDQAKKEHRELKELLDKAKQKLREWNGREFQSIRLEDLKKEYEAEKPASSKKKTIKLEHEIDLVHDCY</sequence>
<dbReference type="AlphaFoldDB" id="V2XI74"/>
<organism evidence="2 3">
    <name type="scientific">Moniliophthora roreri (strain MCA 2997)</name>
    <name type="common">Cocoa frosty pod rot fungus</name>
    <name type="synonym">Crinipellis roreri</name>
    <dbReference type="NCBI Taxonomy" id="1381753"/>
    <lineage>
        <taxon>Eukaryota</taxon>
        <taxon>Fungi</taxon>
        <taxon>Dikarya</taxon>
        <taxon>Basidiomycota</taxon>
        <taxon>Agaricomycotina</taxon>
        <taxon>Agaricomycetes</taxon>
        <taxon>Agaricomycetidae</taxon>
        <taxon>Agaricales</taxon>
        <taxon>Marasmiineae</taxon>
        <taxon>Marasmiaceae</taxon>
        <taxon>Moniliophthora</taxon>
    </lineage>
</organism>
<feature type="coiled-coil region" evidence="1">
    <location>
        <begin position="19"/>
        <end position="53"/>
    </location>
</feature>
<name>V2XI74_MONRO</name>
<reference evidence="2 3" key="1">
    <citation type="journal article" date="2014" name="BMC Genomics">
        <title>Genome and secretome analysis of the hemibiotrophic fungal pathogen, Moniliophthora roreri, which causes frosty pod rot disease of cacao: mechanisms of the biotrophic and necrotrophic phases.</title>
        <authorList>
            <person name="Meinhardt L.W."/>
            <person name="Costa G.G.L."/>
            <person name="Thomazella D.P.T."/>
            <person name="Teixeira P.J.P.L."/>
            <person name="Carazzolle M.F."/>
            <person name="Schuster S.C."/>
            <person name="Carlson J.E."/>
            <person name="Guiltinan M.J."/>
            <person name="Mieczkowski P."/>
            <person name="Farmer A."/>
            <person name="Ramaraj T."/>
            <person name="Crozier J."/>
            <person name="Davis R.E."/>
            <person name="Shao J."/>
            <person name="Melnick R.L."/>
            <person name="Pereira G.A.G."/>
            <person name="Bailey B.A."/>
        </authorList>
    </citation>
    <scope>NUCLEOTIDE SEQUENCE [LARGE SCALE GENOMIC DNA]</scope>
    <source>
        <strain evidence="2 3">MCA 2997</strain>
    </source>
</reference>
<evidence type="ECO:0000313" key="3">
    <source>
        <dbReference type="Proteomes" id="UP000017559"/>
    </source>
</evidence>
<evidence type="ECO:0000313" key="2">
    <source>
        <dbReference type="EMBL" id="ESK92190.1"/>
    </source>
</evidence>
<accession>V2XI74</accession>
<comment type="caution">
    <text evidence="2">The sequence shown here is derived from an EMBL/GenBank/DDBJ whole genome shotgun (WGS) entry which is preliminary data.</text>
</comment>
<proteinExistence type="predicted"/>
<evidence type="ECO:0000256" key="1">
    <source>
        <dbReference type="SAM" id="Coils"/>
    </source>
</evidence>
<keyword evidence="3" id="KW-1185">Reference proteome</keyword>
<dbReference type="EMBL" id="AWSO01000299">
    <property type="protein sequence ID" value="ESK92190.1"/>
    <property type="molecule type" value="Genomic_DNA"/>
</dbReference>
<gene>
    <name evidence="2" type="ORF">Moror_4722</name>
</gene>